<gene>
    <name evidence="1" type="ORF">LCGC14_2303040</name>
</gene>
<protein>
    <submittedName>
        <fullName evidence="1">Uncharacterized protein</fullName>
    </submittedName>
</protein>
<proteinExistence type="predicted"/>
<dbReference type="PANTHER" id="PTHR40036">
    <property type="entry name" value="MACROCIN O-METHYLTRANSFERASE"/>
    <property type="match status" value="1"/>
</dbReference>
<dbReference type="PANTHER" id="PTHR40036:SF1">
    <property type="entry name" value="MACROCIN O-METHYLTRANSFERASE"/>
    <property type="match status" value="1"/>
</dbReference>
<organism evidence="1">
    <name type="scientific">marine sediment metagenome</name>
    <dbReference type="NCBI Taxonomy" id="412755"/>
    <lineage>
        <taxon>unclassified sequences</taxon>
        <taxon>metagenomes</taxon>
        <taxon>ecological metagenomes</taxon>
    </lineage>
</organism>
<comment type="caution">
    <text evidence="1">The sequence shown here is derived from an EMBL/GenBank/DDBJ whole genome shotgun (WGS) entry which is preliminary data.</text>
</comment>
<dbReference type="AlphaFoldDB" id="A0A0F9F088"/>
<dbReference type="Gene3D" id="3.40.50.150">
    <property type="entry name" value="Vaccinia Virus protein VP39"/>
    <property type="match status" value="1"/>
</dbReference>
<dbReference type="InterPro" id="IPR008884">
    <property type="entry name" value="TylF_MeTrfase"/>
</dbReference>
<dbReference type="Pfam" id="PF05711">
    <property type="entry name" value="TylF"/>
    <property type="match status" value="1"/>
</dbReference>
<sequence length="308" mass="33915">YQDVPFGQCGAAERLRVSVAMAMAANPDLRVIRVTDASLLDDNNRAIIDEMAKEHDFQIWLEIVGAEEGVGVVIEDGMVKEFLGVHDVHKNWVETQVFKGGLTALPTLCATAAITSKILEQGVEGCLVECGVFKGSHPAVMQYICRFMGKRRLVYLFDSFEGIPKAGPNDCEGIAPLVGRVDGDQIEPSGVSICSLNEVSGYMRKWGADPTMLRFVKGWFHQTLPTTDIGPIALLRLDADLYESTKTCMTYLYPRVVDGGYVIVDDWRLDGVKKAVCDALGGEPQNYHEIPDGVGDSGQRPIFWKVKR</sequence>
<evidence type="ECO:0000313" key="1">
    <source>
        <dbReference type="EMBL" id="KKL50685.1"/>
    </source>
</evidence>
<name>A0A0F9F088_9ZZZZ</name>
<feature type="non-terminal residue" evidence="1">
    <location>
        <position position="1"/>
    </location>
</feature>
<accession>A0A0F9F088</accession>
<dbReference type="InterPro" id="IPR029063">
    <property type="entry name" value="SAM-dependent_MTases_sf"/>
</dbReference>
<reference evidence="1" key="1">
    <citation type="journal article" date="2015" name="Nature">
        <title>Complex archaea that bridge the gap between prokaryotes and eukaryotes.</title>
        <authorList>
            <person name="Spang A."/>
            <person name="Saw J.H."/>
            <person name="Jorgensen S.L."/>
            <person name="Zaremba-Niedzwiedzka K."/>
            <person name="Martijn J."/>
            <person name="Lind A.E."/>
            <person name="van Eijk R."/>
            <person name="Schleper C."/>
            <person name="Guy L."/>
            <person name="Ettema T.J."/>
        </authorList>
    </citation>
    <scope>NUCLEOTIDE SEQUENCE</scope>
</reference>
<dbReference type="EMBL" id="LAZR01032510">
    <property type="protein sequence ID" value="KKL50685.1"/>
    <property type="molecule type" value="Genomic_DNA"/>
</dbReference>